<reference evidence="1 2" key="1">
    <citation type="submission" date="2018-07" db="EMBL/GenBank/DDBJ databases">
        <title>A draft genome of a endophytic bacteria, a new species of Pedobacter.</title>
        <authorList>
            <person name="Zhang Z.D."/>
            <person name="Chen Z.J."/>
        </authorList>
    </citation>
    <scope>NUCLEOTIDE SEQUENCE [LARGE SCALE GENOMIC DNA]</scope>
    <source>
        <strain evidence="1 2">RS10</strain>
    </source>
</reference>
<proteinExistence type="predicted"/>
<dbReference type="RefSeq" id="WP_113949728.1">
    <property type="nucleotide sequence ID" value="NZ_QNQU01000012.1"/>
</dbReference>
<dbReference type="AlphaFoldDB" id="A0A366KW79"/>
<dbReference type="EMBL" id="QNQU01000012">
    <property type="protein sequence ID" value="RBQ05891.1"/>
    <property type="molecule type" value="Genomic_DNA"/>
</dbReference>
<sequence>MKKSIFALFNLLIISFYGSSQTLPDFAAPKNYKLVLETKGDLDKDGIEEIAYAFDTDKPDGKDGLKRILYICKQVDGKIKLWKSNSTILRSNKDCGFCIDAGVNLSIKIKNNTLITEQTFNHNSRHFTTWKNIYRYQNNDWFVIGSTMKDYDTCDFDYQYDINFSTKQVNVAYTYGSCDDDRKIPKDSFYNFKYPFKVIPKMDGFAPGRAELKIPKSDRYFYY</sequence>
<accession>A0A366KW79</accession>
<dbReference type="OrthoDB" id="86940at2"/>
<protein>
    <submittedName>
        <fullName evidence="1">Uncharacterized protein</fullName>
    </submittedName>
</protein>
<evidence type="ECO:0000313" key="1">
    <source>
        <dbReference type="EMBL" id="RBQ05891.1"/>
    </source>
</evidence>
<evidence type="ECO:0000313" key="2">
    <source>
        <dbReference type="Proteomes" id="UP000252081"/>
    </source>
</evidence>
<organism evidence="1 2">
    <name type="scientific">Pedobacter miscanthi</name>
    <dbReference type="NCBI Taxonomy" id="2259170"/>
    <lineage>
        <taxon>Bacteria</taxon>
        <taxon>Pseudomonadati</taxon>
        <taxon>Bacteroidota</taxon>
        <taxon>Sphingobacteriia</taxon>
        <taxon>Sphingobacteriales</taxon>
        <taxon>Sphingobacteriaceae</taxon>
        <taxon>Pedobacter</taxon>
    </lineage>
</organism>
<keyword evidence="2" id="KW-1185">Reference proteome</keyword>
<gene>
    <name evidence="1" type="ORF">DRW42_15460</name>
</gene>
<comment type="caution">
    <text evidence="1">The sequence shown here is derived from an EMBL/GenBank/DDBJ whole genome shotgun (WGS) entry which is preliminary data.</text>
</comment>
<dbReference type="Proteomes" id="UP000252081">
    <property type="component" value="Unassembled WGS sequence"/>
</dbReference>
<name>A0A366KW79_9SPHI</name>